<evidence type="ECO:0000313" key="3">
    <source>
        <dbReference type="Proteomes" id="UP001061958"/>
    </source>
</evidence>
<evidence type="ECO:0008006" key="4">
    <source>
        <dbReference type="Google" id="ProtNLM"/>
    </source>
</evidence>
<name>A0A9C7PZM9_9RHOD</name>
<gene>
    <name evidence="1" type="ORF">GpartN1_g2108.t1</name>
    <name evidence="2" type="ORF">GpartN1_g5146.t1</name>
</gene>
<dbReference type="EMBL" id="BQMJ01000042">
    <property type="protein sequence ID" value="GJQ13355.1"/>
    <property type="molecule type" value="Genomic_DNA"/>
</dbReference>
<reference evidence="2" key="1">
    <citation type="journal article" date="2022" name="Proc. Natl. Acad. Sci. U.S.A.">
        <title>Life cycle and functional genomics of the unicellular red alga Galdieria for elucidating algal and plant evolution and industrial use.</title>
        <authorList>
            <person name="Hirooka S."/>
            <person name="Itabashi T."/>
            <person name="Ichinose T.M."/>
            <person name="Onuma R."/>
            <person name="Fujiwara T."/>
            <person name="Yamashita S."/>
            <person name="Jong L.W."/>
            <person name="Tomita R."/>
            <person name="Iwane A.H."/>
            <person name="Miyagishima S.Y."/>
        </authorList>
    </citation>
    <scope>NUCLEOTIDE SEQUENCE</scope>
    <source>
        <strain evidence="2">NBRC 102759</strain>
    </source>
</reference>
<proteinExistence type="predicted"/>
<protein>
    <recommendedName>
        <fullName evidence="4">Apoptosis regulatory protein Siva</fullName>
    </recommendedName>
</protein>
<reference evidence="2" key="2">
    <citation type="submission" date="2022-01" db="EMBL/GenBank/DDBJ databases">
        <authorList>
            <person name="Hirooka S."/>
            <person name="Miyagishima S.Y."/>
        </authorList>
    </citation>
    <scope>NUCLEOTIDE SEQUENCE</scope>
    <source>
        <strain evidence="2">NBRC 102759</strain>
    </source>
</reference>
<organism evidence="2 3">
    <name type="scientific">Galdieria partita</name>
    <dbReference type="NCBI Taxonomy" id="83374"/>
    <lineage>
        <taxon>Eukaryota</taxon>
        <taxon>Rhodophyta</taxon>
        <taxon>Bangiophyceae</taxon>
        <taxon>Galdieriales</taxon>
        <taxon>Galdieriaceae</taxon>
        <taxon>Galdieria</taxon>
    </lineage>
</organism>
<dbReference type="Proteomes" id="UP001061958">
    <property type="component" value="Unassembled WGS sequence"/>
</dbReference>
<comment type="caution">
    <text evidence="2">The sequence shown here is derived from an EMBL/GenBank/DDBJ whole genome shotgun (WGS) entry which is preliminary data.</text>
</comment>
<dbReference type="AlphaFoldDB" id="A0A9C7PZM9"/>
<accession>A0A9C7PZM9</accession>
<evidence type="ECO:0000313" key="1">
    <source>
        <dbReference type="EMBL" id="GJQ10317.1"/>
    </source>
</evidence>
<dbReference type="OrthoDB" id="60860at2759"/>
<sequence length="172" mass="19661">MSSCKRLRETVELEYNNNKISKRCHYENTSAALLQPHQNIYPSIPTGSITTTSHSLLENIQLTIPPSNHYISNQTKNTLERYFQKSDKCTSRLGTQKEATANSPMFTYSSCVICQSTQGTYYQTCERCCRSVCSFCSRTCDECIGVFCVFCSIVNYEYRFDRIQCMDCQSGC</sequence>
<keyword evidence="3" id="KW-1185">Reference proteome</keyword>
<dbReference type="EMBL" id="BQMJ01000015">
    <property type="protein sequence ID" value="GJQ10317.1"/>
    <property type="molecule type" value="Genomic_DNA"/>
</dbReference>
<evidence type="ECO:0000313" key="2">
    <source>
        <dbReference type="EMBL" id="GJQ13355.1"/>
    </source>
</evidence>